<dbReference type="SUPFAM" id="SSF53474">
    <property type="entry name" value="alpha/beta-Hydrolases"/>
    <property type="match status" value="1"/>
</dbReference>
<gene>
    <name evidence="3" type="primary">LOC102586855</name>
</gene>
<dbReference type="InterPro" id="IPR056304">
    <property type="entry name" value="Lip-like_C"/>
</dbReference>
<evidence type="ECO:0000259" key="2">
    <source>
        <dbReference type="Pfam" id="PF24708"/>
    </source>
</evidence>
<dbReference type="EnsemblPlants" id="PGSC0003DMT400019851">
    <property type="protein sequence ID" value="PGSC0003DMT400019851"/>
    <property type="gene ID" value="PGSC0003DMG400007679"/>
</dbReference>
<dbReference type="HOGENOM" id="CLU_1456884_0_0_1"/>
<name>M1ACP3_SOLTU</name>
<evidence type="ECO:0000313" key="3">
    <source>
        <dbReference type="EnsemblPlants" id="PGSC0003DMT400019851"/>
    </source>
</evidence>
<keyword evidence="1" id="KW-0812">Transmembrane</keyword>
<dbReference type="PANTHER" id="PTHR34043">
    <property type="entry name" value="ALPHA/BETA-HYDROLASES SUPERFAMILY PROTEIN"/>
    <property type="match status" value="1"/>
</dbReference>
<proteinExistence type="predicted"/>
<feature type="domain" description="Lipase-like C-terminal" evidence="2">
    <location>
        <begin position="72"/>
        <end position="183"/>
    </location>
</feature>
<dbReference type="ESTHER" id="soltu-m1acp5">
    <property type="family name" value="6_AlphaBeta_hydrolase"/>
</dbReference>
<sequence>MIVRWWITALQLTELFVSSLVHLVYGFYIFSTAVAGDLSQALSDCFYKNNVEVSLKSEDSKENLTSTKDLPPIVLVHGIFGFGKGRLGGLSYFAGAEKKDDRVLVPDLGSLTSVYDRARELFYYLKGGQVDYGEEHSKACGHSQFGRIYEQGHYPEWDEDHPIHFVGHSAGAQVVRVLQQMLADKS</sequence>
<reference evidence="3" key="2">
    <citation type="submission" date="2015-06" db="UniProtKB">
        <authorList>
            <consortium name="EnsemblPlants"/>
        </authorList>
    </citation>
    <scope>IDENTIFICATION</scope>
    <source>
        <strain evidence="3">DM1-3 516 R44</strain>
    </source>
</reference>
<dbReference type="InterPro" id="IPR029058">
    <property type="entry name" value="AB_hydrolase_fold"/>
</dbReference>
<protein>
    <submittedName>
        <fullName evidence="3">Lipase</fullName>
    </submittedName>
</protein>
<reference evidence="4" key="1">
    <citation type="journal article" date="2011" name="Nature">
        <title>Genome sequence and analysis of the tuber crop potato.</title>
        <authorList>
            <consortium name="The Potato Genome Sequencing Consortium"/>
        </authorList>
    </citation>
    <scope>NUCLEOTIDE SEQUENCE [LARGE SCALE GENOMIC DNA]</scope>
    <source>
        <strain evidence="4">cv. DM1-3 516 R44</strain>
    </source>
</reference>
<dbReference type="AlphaFoldDB" id="M1ACP3"/>
<evidence type="ECO:0000313" key="4">
    <source>
        <dbReference type="Proteomes" id="UP000011115"/>
    </source>
</evidence>
<accession>M1ACP3</accession>
<dbReference type="PANTHER" id="PTHR34043:SF8">
    <property type="entry name" value="LIPASE-LIKE"/>
    <property type="match status" value="1"/>
</dbReference>
<evidence type="ECO:0000256" key="1">
    <source>
        <dbReference type="SAM" id="Phobius"/>
    </source>
</evidence>
<dbReference type="Gene3D" id="3.40.50.1820">
    <property type="entry name" value="alpha/beta hydrolase"/>
    <property type="match status" value="1"/>
</dbReference>
<dbReference type="ExpressionAtlas" id="M1ACP3">
    <property type="expression patterns" value="baseline and differential"/>
</dbReference>
<keyword evidence="1" id="KW-1133">Transmembrane helix</keyword>
<dbReference type="Proteomes" id="UP000011115">
    <property type="component" value="Unassembled WGS sequence"/>
</dbReference>
<keyword evidence="4" id="KW-1185">Reference proteome</keyword>
<organism evidence="3 4">
    <name type="scientific">Solanum tuberosum</name>
    <name type="common">Potato</name>
    <dbReference type="NCBI Taxonomy" id="4113"/>
    <lineage>
        <taxon>Eukaryota</taxon>
        <taxon>Viridiplantae</taxon>
        <taxon>Streptophyta</taxon>
        <taxon>Embryophyta</taxon>
        <taxon>Tracheophyta</taxon>
        <taxon>Spermatophyta</taxon>
        <taxon>Magnoliopsida</taxon>
        <taxon>eudicotyledons</taxon>
        <taxon>Gunneridae</taxon>
        <taxon>Pentapetalae</taxon>
        <taxon>asterids</taxon>
        <taxon>lamiids</taxon>
        <taxon>Solanales</taxon>
        <taxon>Solanaceae</taxon>
        <taxon>Solanoideae</taxon>
        <taxon>Solaneae</taxon>
        <taxon>Solanum</taxon>
    </lineage>
</organism>
<dbReference type="OrthoDB" id="206848at2759"/>
<feature type="transmembrane region" description="Helical" evidence="1">
    <location>
        <begin position="12"/>
        <end position="30"/>
    </location>
</feature>
<dbReference type="Pfam" id="PF24708">
    <property type="entry name" value="Lip_C"/>
    <property type="match status" value="1"/>
</dbReference>
<keyword evidence="1" id="KW-0472">Membrane</keyword>
<dbReference type="Gramene" id="PGSC0003DMT400019851">
    <property type="protein sequence ID" value="PGSC0003DMT400019851"/>
    <property type="gene ID" value="PGSC0003DMG400007679"/>
</dbReference>